<feature type="region of interest" description="Disordered" evidence="1">
    <location>
        <begin position="1"/>
        <end position="46"/>
    </location>
</feature>
<evidence type="ECO:0000313" key="2">
    <source>
        <dbReference type="EMBL" id="VVJ24632.1"/>
    </source>
</evidence>
<evidence type="ECO:0000256" key="1">
    <source>
        <dbReference type="SAM" id="MobiDB-lite"/>
    </source>
</evidence>
<gene>
    <name evidence="2" type="ORF">AA23TX_09497</name>
</gene>
<evidence type="ECO:0000313" key="3">
    <source>
        <dbReference type="Proteomes" id="UP000399805"/>
    </source>
</evidence>
<sequence>MIEVRKPSQEEESTARCGPEGSFESRTATAGVAKATSTQAVFSPWL</sequence>
<reference evidence="2 3" key="1">
    <citation type="submission" date="2019-09" db="EMBL/GenBank/DDBJ databases">
        <authorList>
            <person name="Leyn A S."/>
        </authorList>
    </citation>
    <scope>NUCLEOTIDE SEQUENCE [LARGE SCALE GENOMIC DNA]</scope>
    <source>
        <strain evidence="2">AA231_1</strain>
    </source>
</reference>
<keyword evidence="3" id="KW-1185">Reference proteome</keyword>
<protein>
    <submittedName>
        <fullName evidence="2">Uncharacterized protein</fullName>
    </submittedName>
</protein>
<organism evidence="2 3">
    <name type="scientific">Amycolatopsis camponoti</name>
    <dbReference type="NCBI Taxonomy" id="2606593"/>
    <lineage>
        <taxon>Bacteria</taxon>
        <taxon>Bacillati</taxon>
        <taxon>Actinomycetota</taxon>
        <taxon>Actinomycetes</taxon>
        <taxon>Pseudonocardiales</taxon>
        <taxon>Pseudonocardiaceae</taxon>
        <taxon>Amycolatopsis</taxon>
    </lineage>
</organism>
<name>A0A6I8MA56_9PSEU</name>
<dbReference type="EMBL" id="CABVGP010000003">
    <property type="protein sequence ID" value="VVJ24632.1"/>
    <property type="molecule type" value="Genomic_DNA"/>
</dbReference>
<accession>A0A6I8MA56</accession>
<dbReference type="AlphaFoldDB" id="A0A6I8MA56"/>
<feature type="compositionally biased region" description="Polar residues" evidence="1">
    <location>
        <begin position="35"/>
        <end position="46"/>
    </location>
</feature>
<dbReference type="Proteomes" id="UP000399805">
    <property type="component" value="Unassembled WGS sequence"/>
</dbReference>
<proteinExistence type="predicted"/>